<dbReference type="InterPro" id="IPR025997">
    <property type="entry name" value="SBP_2_dom"/>
</dbReference>
<dbReference type="PANTHER" id="PTHR46847:SF1">
    <property type="entry name" value="D-ALLOSE-BINDING PERIPLASMIC PROTEIN-RELATED"/>
    <property type="match status" value="1"/>
</dbReference>
<dbReference type="Pfam" id="PF13407">
    <property type="entry name" value="Peripla_BP_4"/>
    <property type="match status" value="1"/>
</dbReference>
<dbReference type="eggNOG" id="COG1879">
    <property type="taxonomic scope" value="Bacteria"/>
</dbReference>
<dbReference type="KEGG" id="mlo:mll2148"/>
<sequence>MILPETVPVSGACVLWRRSTMNRREFLLTSVAAGAMVLAAPSVFAEDKLTILGSVPNLGFPFFVHMLNEIKAEAQAQGVNLTESDGQNSATKQTADIEAALVQKVNAIVISPLDVNALAPAIEEAVKAGVPVVTIDRRVDGVQGILAHVGADNVKGGEAEASAMVAAFPNGAKLFHLQGQPGAGPAIDRNKGVHNVLDPLKDKYQIIFEQTANFARAEALSVTEAGLAANGKPDAIICANDDMALGALEACAARNFTDVKIYGFDALPEALVAVRDGKLAGTVEQFPGQQSRTAVQIAVAYAKNKTEPKEKLVLLTPIVIGKDNLDKAERLSETK</sequence>
<evidence type="ECO:0000256" key="4">
    <source>
        <dbReference type="SAM" id="Phobius"/>
    </source>
</evidence>
<dbReference type="Proteomes" id="UP000000552">
    <property type="component" value="Chromosome"/>
</dbReference>
<evidence type="ECO:0000259" key="5">
    <source>
        <dbReference type="Pfam" id="PF13407"/>
    </source>
</evidence>
<accession>Q98J19</accession>
<dbReference type="GO" id="GO:0030313">
    <property type="term" value="C:cell envelope"/>
    <property type="evidence" value="ECO:0007669"/>
    <property type="project" value="UniProtKB-SubCell"/>
</dbReference>
<dbReference type="InterPro" id="IPR006311">
    <property type="entry name" value="TAT_signal"/>
</dbReference>
<dbReference type="InterPro" id="IPR028082">
    <property type="entry name" value="Peripla_BP_I"/>
</dbReference>
<dbReference type="AlphaFoldDB" id="Q98J19"/>
<comment type="subcellular location">
    <subcellularLocation>
        <location evidence="1">Cell envelope</location>
    </subcellularLocation>
</comment>
<reference evidence="6 7" key="1">
    <citation type="journal article" date="2000" name="DNA Res.">
        <title>Complete genome structure of the nitrogen-fixing symbiotic bacterium Mesorhizobium loti.</title>
        <authorList>
            <person name="Kaneko T."/>
            <person name="Nakamura Y."/>
            <person name="Sato S."/>
            <person name="Asamizu E."/>
            <person name="Kato T."/>
            <person name="Sasamoto S."/>
            <person name="Watanabe A."/>
            <person name="Idesawa K."/>
            <person name="Ishikawa A."/>
            <person name="Kawashima K."/>
            <person name="Kimura T."/>
            <person name="Kishida Y."/>
            <person name="Kiyokawa C."/>
            <person name="Kohara M."/>
            <person name="Matsumoto M."/>
            <person name="Matsuno A."/>
            <person name="Mochizuki Y."/>
            <person name="Nakayama S."/>
            <person name="Nakazaki N."/>
            <person name="Shimpo S."/>
            <person name="Sugimoto M."/>
            <person name="Takeuchi C."/>
            <person name="Yamada M."/>
            <person name="Tabata S."/>
        </authorList>
    </citation>
    <scope>NUCLEOTIDE SEQUENCE [LARGE SCALE GENOMIC DNA]</scope>
    <source>
        <strain evidence="7">LMG 29417 / CECT 9101 / MAFF 303099</strain>
    </source>
</reference>
<dbReference type="PROSITE" id="PS51318">
    <property type="entry name" value="TAT"/>
    <property type="match status" value="1"/>
</dbReference>
<comment type="similarity">
    <text evidence="2">Belongs to the bacterial solute-binding protein 2 family.</text>
</comment>
<name>Q98J19_RHILO</name>
<evidence type="ECO:0000313" key="6">
    <source>
        <dbReference type="EMBL" id="BAB49347.1"/>
    </source>
</evidence>
<proteinExistence type="inferred from homology"/>
<evidence type="ECO:0000256" key="3">
    <source>
        <dbReference type="ARBA" id="ARBA00022729"/>
    </source>
</evidence>
<dbReference type="SUPFAM" id="SSF53822">
    <property type="entry name" value="Periplasmic binding protein-like I"/>
    <property type="match status" value="1"/>
</dbReference>
<keyword evidence="4" id="KW-1133">Transmembrane helix</keyword>
<keyword evidence="4" id="KW-0472">Membrane</keyword>
<dbReference type="GO" id="GO:0030246">
    <property type="term" value="F:carbohydrate binding"/>
    <property type="evidence" value="ECO:0007669"/>
    <property type="project" value="UniProtKB-ARBA"/>
</dbReference>
<evidence type="ECO:0000256" key="1">
    <source>
        <dbReference type="ARBA" id="ARBA00004196"/>
    </source>
</evidence>
<keyword evidence="3" id="KW-0732">Signal</keyword>
<dbReference type="PANTHER" id="PTHR46847">
    <property type="entry name" value="D-ALLOSE-BINDING PERIPLASMIC PROTEIN-RELATED"/>
    <property type="match status" value="1"/>
</dbReference>
<dbReference type="HOGENOM" id="CLU_037628_3_2_5"/>
<evidence type="ECO:0000256" key="2">
    <source>
        <dbReference type="ARBA" id="ARBA00007639"/>
    </source>
</evidence>
<gene>
    <name evidence="6" type="ordered locus">mll2148</name>
</gene>
<organism evidence="6 7">
    <name type="scientific">Mesorhizobium japonicum (strain LMG 29417 / CECT 9101 / MAFF 303099)</name>
    <name type="common">Mesorhizobium loti (strain MAFF 303099)</name>
    <dbReference type="NCBI Taxonomy" id="266835"/>
    <lineage>
        <taxon>Bacteria</taxon>
        <taxon>Pseudomonadati</taxon>
        <taxon>Pseudomonadota</taxon>
        <taxon>Alphaproteobacteria</taxon>
        <taxon>Hyphomicrobiales</taxon>
        <taxon>Phyllobacteriaceae</taxon>
        <taxon>Mesorhizobium</taxon>
    </lineage>
</organism>
<feature type="domain" description="Periplasmic binding protein" evidence="5">
    <location>
        <begin position="54"/>
        <end position="305"/>
    </location>
</feature>
<keyword evidence="4" id="KW-0812">Transmembrane</keyword>
<evidence type="ECO:0000313" key="7">
    <source>
        <dbReference type="Proteomes" id="UP000000552"/>
    </source>
</evidence>
<dbReference type="EMBL" id="BA000012">
    <property type="protein sequence ID" value="BAB49347.1"/>
    <property type="molecule type" value="Genomic_DNA"/>
</dbReference>
<dbReference type="Gene3D" id="3.40.50.2300">
    <property type="match status" value="2"/>
</dbReference>
<protein>
    <submittedName>
        <fullName evidence="6">Ribose-binding protein of ribose ABC transporter</fullName>
    </submittedName>
</protein>
<feature type="transmembrane region" description="Helical" evidence="4">
    <location>
        <begin position="26"/>
        <end position="44"/>
    </location>
</feature>